<protein>
    <recommendedName>
        <fullName evidence="3">Exocyst complex subunit EXOC6/Sec15 C-terminal domain-containing protein</fullName>
    </recommendedName>
</protein>
<keyword evidence="1" id="KW-0175">Coiled coil</keyword>
<reference evidence="4 5" key="1">
    <citation type="submission" date="2015-01" db="EMBL/GenBank/DDBJ databases">
        <title>The Genome Sequence of Cryptococcus gattii EJB2.</title>
        <authorList>
            <consortium name="The Broad Institute Genomics Platform"/>
            <person name="Cuomo C."/>
            <person name="Litvintseva A."/>
            <person name="Chen Y."/>
            <person name="Heitman J."/>
            <person name="Sun S."/>
            <person name="Springer D."/>
            <person name="Dromer F."/>
            <person name="Young S."/>
            <person name="Zeng Q."/>
            <person name="Gargeya S."/>
            <person name="Abouelleil A."/>
            <person name="Alvarado L."/>
            <person name="Chapman S.B."/>
            <person name="Gainer-Dewar J."/>
            <person name="Goldberg J."/>
            <person name="Griggs A."/>
            <person name="Gujja S."/>
            <person name="Hansen M."/>
            <person name="Howarth C."/>
            <person name="Imamovic A."/>
            <person name="Larimer J."/>
            <person name="Murphy C."/>
            <person name="Naylor J."/>
            <person name="Pearson M."/>
            <person name="Priest M."/>
            <person name="Roberts A."/>
            <person name="Saif S."/>
            <person name="Shea T."/>
            <person name="Sykes S."/>
            <person name="Wortman J."/>
            <person name="Nusbaum C."/>
            <person name="Birren B."/>
        </authorList>
    </citation>
    <scope>NUCLEOTIDE SEQUENCE [LARGE SCALE GENOMIC DNA]</scope>
    <source>
        <strain evidence="4 5">EJB2</strain>
    </source>
</reference>
<evidence type="ECO:0000256" key="1">
    <source>
        <dbReference type="ARBA" id="ARBA00023054"/>
    </source>
</evidence>
<feature type="compositionally biased region" description="Basic and acidic residues" evidence="2">
    <location>
        <begin position="205"/>
        <end position="215"/>
    </location>
</feature>
<dbReference type="InterPro" id="IPR046361">
    <property type="entry name" value="EXOC6/Sec15_C"/>
</dbReference>
<dbReference type="Pfam" id="PF04091">
    <property type="entry name" value="Sec15_C"/>
    <property type="match status" value="1"/>
</dbReference>
<proteinExistence type="predicted"/>
<evidence type="ECO:0000313" key="5">
    <source>
        <dbReference type="Proteomes" id="UP000054272"/>
    </source>
</evidence>
<accession>A0ABR5BNL2</accession>
<feature type="region of interest" description="Disordered" evidence="2">
    <location>
        <begin position="199"/>
        <end position="222"/>
    </location>
</feature>
<dbReference type="PANTHER" id="PTHR12702:SF0">
    <property type="entry name" value="EXOCYST COMPLEX COMPONENT 6"/>
    <property type="match status" value="1"/>
</dbReference>
<feature type="domain" description="Exocyst complex subunit EXOC6/Sec15 C-terminal" evidence="3">
    <location>
        <begin position="2"/>
        <end position="189"/>
    </location>
</feature>
<dbReference type="InterPro" id="IPR042044">
    <property type="entry name" value="EXOC6PINT-1/Sec15/Tip20_C_dom2"/>
</dbReference>
<keyword evidence="5" id="KW-1185">Reference proteome</keyword>
<dbReference type="PANTHER" id="PTHR12702">
    <property type="entry name" value="SEC15"/>
    <property type="match status" value="1"/>
</dbReference>
<dbReference type="Gene3D" id="1.20.58.670">
    <property type="entry name" value="Dsl1p vesicle tethering complex, Tip20p subunit, domain D"/>
    <property type="match status" value="1"/>
</dbReference>
<organism evidence="4 5">
    <name type="scientific">Cryptococcus gattii EJB2</name>
    <dbReference type="NCBI Taxonomy" id="1296103"/>
    <lineage>
        <taxon>Eukaryota</taxon>
        <taxon>Fungi</taxon>
        <taxon>Dikarya</taxon>
        <taxon>Basidiomycota</taxon>
        <taxon>Agaricomycotina</taxon>
        <taxon>Tremellomycetes</taxon>
        <taxon>Tremellales</taxon>
        <taxon>Cryptococcaceae</taxon>
        <taxon>Cryptococcus</taxon>
        <taxon>Cryptococcus gattii species complex</taxon>
    </lineage>
</organism>
<evidence type="ECO:0000313" key="4">
    <source>
        <dbReference type="EMBL" id="KIR77225.1"/>
    </source>
</evidence>
<dbReference type="InterPro" id="IPR007225">
    <property type="entry name" value="EXOC6/Sec15"/>
</dbReference>
<dbReference type="EMBL" id="KN848757">
    <property type="protein sequence ID" value="KIR77225.1"/>
    <property type="molecule type" value="Genomic_DNA"/>
</dbReference>
<evidence type="ECO:0000259" key="3">
    <source>
        <dbReference type="Pfam" id="PF04091"/>
    </source>
</evidence>
<gene>
    <name evidence="4" type="ORF">I306_05816</name>
</gene>
<sequence length="222" mass="24639">MNLRASQRGGPVKLASGASFNSTLSIAQSRIDSIINSKLESFFELAEYNWMPARPQSTVEEPSTYVFEMITFLTAYVDSVLIGLKEEFKTVAYRNALTRINRWLMDTLTGKEIVKLNESALASVLADVSFIEVEIKRLGKPELDHVFDEVKHTINIILSDAVQAYMEPSIRSMSYPSVKPLSLAMILAKLGKAASSQGGQTNMFKAERRRGEADQVARLAGK</sequence>
<dbReference type="Proteomes" id="UP000054272">
    <property type="component" value="Unassembled WGS sequence"/>
</dbReference>
<evidence type="ECO:0000256" key="2">
    <source>
        <dbReference type="SAM" id="MobiDB-lite"/>
    </source>
</evidence>
<name>A0ABR5BNL2_9TREE</name>